<accession>A0A5A9PSS0</accession>
<dbReference type="Proteomes" id="UP000324632">
    <property type="component" value="Chromosome 2"/>
</dbReference>
<protein>
    <submittedName>
        <fullName evidence="4">C-type lectin domain family 10 member A MMGL</fullName>
    </submittedName>
</protein>
<gene>
    <name evidence="4" type="ORF">E1301_Tti018492</name>
</gene>
<dbReference type="PROSITE" id="PS00615">
    <property type="entry name" value="C_TYPE_LECTIN_1"/>
    <property type="match status" value="2"/>
</dbReference>
<evidence type="ECO:0000256" key="1">
    <source>
        <dbReference type="ARBA" id="ARBA00023157"/>
    </source>
</evidence>
<organism evidence="4 5">
    <name type="scientific">Triplophysa tibetana</name>
    <dbReference type="NCBI Taxonomy" id="1572043"/>
    <lineage>
        <taxon>Eukaryota</taxon>
        <taxon>Metazoa</taxon>
        <taxon>Chordata</taxon>
        <taxon>Craniata</taxon>
        <taxon>Vertebrata</taxon>
        <taxon>Euteleostomi</taxon>
        <taxon>Actinopterygii</taxon>
        <taxon>Neopterygii</taxon>
        <taxon>Teleostei</taxon>
        <taxon>Ostariophysi</taxon>
        <taxon>Cypriniformes</taxon>
        <taxon>Nemacheilidae</taxon>
        <taxon>Triplophysa</taxon>
    </lineage>
</organism>
<feature type="domain" description="C-type lectin" evidence="3">
    <location>
        <begin position="25"/>
        <end position="128"/>
    </location>
</feature>
<feature type="chain" id="PRO_5022913963" evidence="2">
    <location>
        <begin position="21"/>
        <end position="362"/>
    </location>
</feature>
<dbReference type="SMART" id="SM00034">
    <property type="entry name" value="CLECT"/>
    <property type="match status" value="3"/>
</dbReference>
<dbReference type="EMBL" id="SOYY01000002">
    <property type="protein sequence ID" value="KAA0724071.1"/>
    <property type="molecule type" value="Genomic_DNA"/>
</dbReference>
<evidence type="ECO:0000259" key="3">
    <source>
        <dbReference type="PROSITE" id="PS50041"/>
    </source>
</evidence>
<keyword evidence="1" id="KW-1015">Disulfide bond</keyword>
<dbReference type="InterPro" id="IPR016187">
    <property type="entry name" value="CTDL_fold"/>
</dbReference>
<sequence>MDQTLYFRLLLIAVCSLSECIQRRYHYININKTWTEAQSYCKEKYTDLATVYNMNDMKELKNTVNNNLNVWIGLKNTSTHKWKWSLGDPVNYTNWGNEQPNYQTNCTFVRNVTWQSENCNREMYFICYNDSSKRYIIERSNKTWRDAQRFCRENHSDLTSVRNKTENEHIQEIINNTDKSVWIGLFRDSWEWSDNSDSTFRNWKSGEPNNNGEVCTEVHMSAQGQWNDAGCHHTITFVCHEDRLILIKENLTWSEALKYCRENHMDLFSVHLNMSEKNLNTVVQHASTREVWLGLRHSCIVGIWFWVSGEIVCDEKWADGNEPAVDNCETVTRSGAVQSGGDHLWISLPETERRNFICSRYD</sequence>
<keyword evidence="4" id="KW-0430">Lectin</keyword>
<feature type="domain" description="C-type lectin" evidence="3">
    <location>
        <begin position="248"/>
        <end position="359"/>
    </location>
</feature>
<dbReference type="SUPFAM" id="SSF56436">
    <property type="entry name" value="C-type lectin-like"/>
    <property type="match status" value="3"/>
</dbReference>
<dbReference type="Gene3D" id="3.10.100.10">
    <property type="entry name" value="Mannose-Binding Protein A, subunit A"/>
    <property type="match status" value="3"/>
</dbReference>
<dbReference type="InterPro" id="IPR016186">
    <property type="entry name" value="C-type_lectin-like/link_sf"/>
</dbReference>
<name>A0A5A9PSS0_9TELE</name>
<comment type="caution">
    <text evidence="4">The sequence shown here is derived from an EMBL/GenBank/DDBJ whole genome shotgun (WGS) entry which is preliminary data.</text>
</comment>
<dbReference type="GO" id="GO:0030246">
    <property type="term" value="F:carbohydrate binding"/>
    <property type="evidence" value="ECO:0007669"/>
    <property type="project" value="UniProtKB-KW"/>
</dbReference>
<dbReference type="PANTHER" id="PTHR45784">
    <property type="entry name" value="C-TYPE LECTIN DOMAIN FAMILY 20 MEMBER A-RELATED"/>
    <property type="match status" value="1"/>
</dbReference>
<evidence type="ECO:0000256" key="2">
    <source>
        <dbReference type="SAM" id="SignalP"/>
    </source>
</evidence>
<evidence type="ECO:0000313" key="5">
    <source>
        <dbReference type="Proteomes" id="UP000324632"/>
    </source>
</evidence>
<dbReference type="Pfam" id="PF00059">
    <property type="entry name" value="Lectin_C"/>
    <property type="match status" value="3"/>
</dbReference>
<feature type="signal peptide" evidence="2">
    <location>
        <begin position="1"/>
        <end position="20"/>
    </location>
</feature>
<dbReference type="AlphaFoldDB" id="A0A5A9PSS0"/>
<keyword evidence="5" id="KW-1185">Reference proteome</keyword>
<reference evidence="4 5" key="1">
    <citation type="journal article" date="2019" name="Mol. Ecol. Resour.">
        <title>Chromosome-level genome assembly of Triplophysa tibetana, a fish adapted to the harsh high-altitude environment of the Tibetan Plateau.</title>
        <authorList>
            <person name="Yang X."/>
            <person name="Liu H."/>
            <person name="Ma Z."/>
            <person name="Zou Y."/>
            <person name="Zou M."/>
            <person name="Mao Y."/>
            <person name="Li X."/>
            <person name="Wang H."/>
            <person name="Chen T."/>
            <person name="Wang W."/>
            <person name="Yang R."/>
        </authorList>
    </citation>
    <scope>NUCLEOTIDE SEQUENCE [LARGE SCALE GENOMIC DNA]</scope>
    <source>
        <strain evidence="4">TTIB1903HZAU</strain>
        <tissue evidence="4">Muscle</tissue>
    </source>
</reference>
<evidence type="ECO:0000313" key="4">
    <source>
        <dbReference type="EMBL" id="KAA0724071.1"/>
    </source>
</evidence>
<proteinExistence type="predicted"/>
<dbReference type="InterPro" id="IPR001304">
    <property type="entry name" value="C-type_lectin-like"/>
</dbReference>
<dbReference type="PROSITE" id="PS50041">
    <property type="entry name" value="C_TYPE_LECTIN_2"/>
    <property type="match status" value="3"/>
</dbReference>
<feature type="domain" description="C-type lectin" evidence="3">
    <location>
        <begin position="130"/>
        <end position="240"/>
    </location>
</feature>
<keyword evidence="2" id="KW-0732">Signal</keyword>
<dbReference type="PANTHER" id="PTHR45784:SF3">
    <property type="entry name" value="C-TYPE LECTIN DOMAIN FAMILY 4 MEMBER K-LIKE-RELATED"/>
    <property type="match status" value="1"/>
</dbReference>
<dbReference type="InterPro" id="IPR018378">
    <property type="entry name" value="C-type_lectin_CS"/>
</dbReference>